<dbReference type="EMBL" id="JH711573">
    <property type="protein sequence ID" value="EIW86566.1"/>
    <property type="molecule type" value="Genomic_DNA"/>
</dbReference>
<feature type="compositionally biased region" description="Basic and acidic residues" evidence="1">
    <location>
        <begin position="30"/>
        <end position="41"/>
    </location>
</feature>
<dbReference type="OrthoDB" id="2504266at2759"/>
<evidence type="ECO:0000256" key="1">
    <source>
        <dbReference type="SAM" id="MobiDB-lite"/>
    </source>
</evidence>
<proteinExistence type="predicted"/>
<comment type="caution">
    <text evidence="2">The sequence shown here is derived from an EMBL/GenBank/DDBJ whole genome shotgun (WGS) entry which is preliminary data.</text>
</comment>
<feature type="compositionally biased region" description="Low complexity" evidence="1">
    <location>
        <begin position="58"/>
        <end position="67"/>
    </location>
</feature>
<dbReference type="RefSeq" id="XP_007763336.1">
    <property type="nucleotide sequence ID" value="XM_007765146.1"/>
</dbReference>
<gene>
    <name evidence="2" type="ORF">CONPUDRAFT_161288</name>
</gene>
<feature type="compositionally biased region" description="Polar residues" evidence="1">
    <location>
        <begin position="137"/>
        <end position="152"/>
    </location>
</feature>
<evidence type="ECO:0000313" key="2">
    <source>
        <dbReference type="EMBL" id="EIW86566.1"/>
    </source>
</evidence>
<accession>A0A5M3N5I3</accession>
<dbReference type="KEGG" id="cput:CONPUDRAFT_161288"/>
<feature type="compositionally biased region" description="Polar residues" evidence="1">
    <location>
        <begin position="220"/>
        <end position="247"/>
    </location>
</feature>
<sequence>METYIPDDGATTFLGQGTTGEVDGIQAFKREQRQKERRDALADNSTISLAEPMKPAQESSMNNSSENQLDEIQLFKLMMKREEERKGSESMPLETPSDPNMANKPSAVVSSESAILAGFGAIRPPKPESPALMNPRTFIQSGSPLSRIQSTEPRPPIPSSAEAVGSRFFPSMLADQTSNPPAARAPNADAQGNLPVGSRLLALGSRPSQTSITPLPAPQRPTSRSPAPLQNPSMHPNKLSGQRTPDLGFTNTIVHGDPGILPSLSPSISGGIQAMRSGSGPVNMDRSAFLQSDPRQMHGLGGSPHDPASSLGGTAAKGSRFAKFFDEKAREAQVSVNQQEQLLGGAPIALRQRQDIGGNGIHADARAMEDIFAMLSQSAQQGTRLHPTQDTFIPDARYFKGHANGSMVSQQTTPSFQGNHSRLDSLYDSRMDDKNFVPDGLVPGLRTAPPRPRQNSAVYSDMIEDAAQLNVQRGPHQQRLLEQMYANSNPSMYGHQHNVGRGTNALLQQQAQLRGGPSPNGLPNDGQRLPPGLANLGGRPPHDGNFVPQHMLAGGNMNGPLQNNPSPLPYGNFPPNGNNFGGQMRAPHPGHQLPNIPHNQAQLHGLANNSNMSAALRGTGGVGQQTHQGPGPMLGMRQQPQQQIPPHMLSQMLPPHLQHQAMAVSNNQPAHDLMALLMGGNRRE</sequence>
<feature type="region of interest" description="Disordered" evidence="1">
    <location>
        <begin position="296"/>
        <end position="315"/>
    </location>
</feature>
<dbReference type="Proteomes" id="UP000053558">
    <property type="component" value="Unassembled WGS sequence"/>
</dbReference>
<feature type="compositionally biased region" description="Low complexity" evidence="1">
    <location>
        <begin position="179"/>
        <end position="193"/>
    </location>
</feature>
<organism evidence="2 3">
    <name type="scientific">Coniophora puteana (strain RWD-64-598)</name>
    <name type="common">Brown rot fungus</name>
    <dbReference type="NCBI Taxonomy" id="741705"/>
    <lineage>
        <taxon>Eukaryota</taxon>
        <taxon>Fungi</taxon>
        <taxon>Dikarya</taxon>
        <taxon>Basidiomycota</taxon>
        <taxon>Agaricomycotina</taxon>
        <taxon>Agaricomycetes</taxon>
        <taxon>Agaricomycetidae</taxon>
        <taxon>Boletales</taxon>
        <taxon>Coniophorineae</taxon>
        <taxon>Coniophoraceae</taxon>
        <taxon>Coniophora</taxon>
    </lineage>
</organism>
<dbReference type="AlphaFoldDB" id="A0A5M3N5I3"/>
<feature type="region of interest" description="Disordered" evidence="1">
    <location>
        <begin position="120"/>
        <end position="247"/>
    </location>
</feature>
<dbReference type="GeneID" id="19204509"/>
<name>A0A5M3N5I3_CONPW</name>
<keyword evidence="3" id="KW-1185">Reference proteome</keyword>
<protein>
    <submittedName>
        <fullName evidence="2">Uncharacterized protein</fullName>
    </submittedName>
</protein>
<evidence type="ECO:0000313" key="3">
    <source>
        <dbReference type="Proteomes" id="UP000053558"/>
    </source>
</evidence>
<feature type="region of interest" description="Disordered" evidence="1">
    <location>
        <begin position="82"/>
        <end position="107"/>
    </location>
</feature>
<reference evidence="3" key="1">
    <citation type="journal article" date="2012" name="Science">
        <title>The Paleozoic origin of enzymatic lignin decomposition reconstructed from 31 fungal genomes.</title>
        <authorList>
            <person name="Floudas D."/>
            <person name="Binder M."/>
            <person name="Riley R."/>
            <person name="Barry K."/>
            <person name="Blanchette R.A."/>
            <person name="Henrissat B."/>
            <person name="Martinez A.T."/>
            <person name="Otillar R."/>
            <person name="Spatafora J.W."/>
            <person name="Yadav J.S."/>
            <person name="Aerts A."/>
            <person name="Benoit I."/>
            <person name="Boyd A."/>
            <person name="Carlson A."/>
            <person name="Copeland A."/>
            <person name="Coutinho P.M."/>
            <person name="de Vries R.P."/>
            <person name="Ferreira P."/>
            <person name="Findley K."/>
            <person name="Foster B."/>
            <person name="Gaskell J."/>
            <person name="Glotzer D."/>
            <person name="Gorecki P."/>
            <person name="Heitman J."/>
            <person name="Hesse C."/>
            <person name="Hori C."/>
            <person name="Igarashi K."/>
            <person name="Jurgens J.A."/>
            <person name="Kallen N."/>
            <person name="Kersten P."/>
            <person name="Kohler A."/>
            <person name="Kuees U."/>
            <person name="Kumar T.K.A."/>
            <person name="Kuo A."/>
            <person name="LaButti K."/>
            <person name="Larrondo L.F."/>
            <person name="Lindquist E."/>
            <person name="Ling A."/>
            <person name="Lombard V."/>
            <person name="Lucas S."/>
            <person name="Lundell T."/>
            <person name="Martin R."/>
            <person name="McLaughlin D.J."/>
            <person name="Morgenstern I."/>
            <person name="Morin E."/>
            <person name="Murat C."/>
            <person name="Nagy L.G."/>
            <person name="Nolan M."/>
            <person name="Ohm R.A."/>
            <person name="Patyshakuliyeva A."/>
            <person name="Rokas A."/>
            <person name="Ruiz-Duenas F.J."/>
            <person name="Sabat G."/>
            <person name="Salamov A."/>
            <person name="Samejima M."/>
            <person name="Schmutz J."/>
            <person name="Slot J.C."/>
            <person name="St John F."/>
            <person name="Stenlid J."/>
            <person name="Sun H."/>
            <person name="Sun S."/>
            <person name="Syed K."/>
            <person name="Tsang A."/>
            <person name="Wiebenga A."/>
            <person name="Young D."/>
            <person name="Pisabarro A."/>
            <person name="Eastwood D.C."/>
            <person name="Martin F."/>
            <person name="Cullen D."/>
            <person name="Grigoriev I.V."/>
            <person name="Hibbett D.S."/>
        </authorList>
    </citation>
    <scope>NUCLEOTIDE SEQUENCE [LARGE SCALE GENOMIC DNA]</scope>
    <source>
        <strain evidence="3">RWD-64-598 SS2</strain>
    </source>
</reference>
<feature type="region of interest" description="Disordered" evidence="1">
    <location>
        <begin position="30"/>
        <end position="68"/>
    </location>
</feature>